<dbReference type="GO" id="GO:0002376">
    <property type="term" value="P:immune system process"/>
    <property type="evidence" value="ECO:0007669"/>
    <property type="project" value="UniProtKB-KW"/>
</dbReference>
<dbReference type="SMART" id="SM00409">
    <property type="entry name" value="IG"/>
    <property type="match status" value="1"/>
</dbReference>
<keyword evidence="11" id="KW-1185">Reference proteome</keyword>
<accession>A0A3Q3FKX2</accession>
<dbReference type="Proteomes" id="UP000261660">
    <property type="component" value="Unplaced"/>
</dbReference>
<dbReference type="InParanoid" id="A0A3Q3FKX2"/>
<protein>
    <submittedName>
        <fullName evidence="10">Uncharacterized LOC110005886</fullName>
    </submittedName>
</protein>
<evidence type="ECO:0000256" key="6">
    <source>
        <dbReference type="ARBA" id="ARBA00023157"/>
    </source>
</evidence>
<reference evidence="10" key="2">
    <citation type="submission" date="2025-09" db="UniProtKB">
        <authorList>
            <consortium name="Ensembl"/>
        </authorList>
    </citation>
    <scope>IDENTIFICATION</scope>
</reference>
<keyword evidence="8" id="KW-1133">Transmembrane helix</keyword>
<feature type="domain" description="Ig-like" evidence="9">
    <location>
        <begin position="28"/>
        <end position="137"/>
    </location>
</feature>
<keyword evidence="3" id="KW-0732">Signal</keyword>
<evidence type="ECO:0000256" key="3">
    <source>
        <dbReference type="ARBA" id="ARBA00022729"/>
    </source>
</evidence>
<sequence>MMSLTLIAALLFTNFLTVNYKSFFMLSPSGLLSVSVSEFHTVDAQPGEEVTLLCSTFTLFPLHITWFRLNSTSNTSRISSLSSADKKASFFGEFQNSSFDVTSNSTHLFLKMKQVDFSHSGLYLCGFSSEGNSVIVSATYFKVQGKMVFLCSFIGRDSYLNMILGALVVFLSAVIFTLVVLIRKPQTARKEDQDPQQSEVLHFLNVASEDVTYAALSFHSQAKSRRRPAAENELETHVLYSTTR</sequence>
<dbReference type="PROSITE" id="PS50835">
    <property type="entry name" value="IG_LIKE"/>
    <property type="match status" value="1"/>
</dbReference>
<dbReference type="SUPFAM" id="SSF48726">
    <property type="entry name" value="Immunoglobulin"/>
    <property type="match status" value="1"/>
</dbReference>
<dbReference type="Gene3D" id="2.60.40.10">
    <property type="entry name" value="Immunoglobulins"/>
    <property type="match status" value="1"/>
</dbReference>
<evidence type="ECO:0000256" key="5">
    <source>
        <dbReference type="ARBA" id="ARBA00023136"/>
    </source>
</evidence>
<dbReference type="InterPro" id="IPR003599">
    <property type="entry name" value="Ig_sub"/>
</dbReference>
<evidence type="ECO:0000256" key="7">
    <source>
        <dbReference type="ARBA" id="ARBA00023180"/>
    </source>
</evidence>
<reference evidence="10" key="1">
    <citation type="submission" date="2025-08" db="UniProtKB">
        <authorList>
            <consortium name="Ensembl"/>
        </authorList>
    </citation>
    <scope>IDENTIFICATION</scope>
</reference>
<evidence type="ECO:0000313" key="10">
    <source>
        <dbReference type="Ensembl" id="ENSLBEP00000020149.1"/>
    </source>
</evidence>
<dbReference type="AlphaFoldDB" id="A0A3Q3FKX2"/>
<dbReference type="InterPro" id="IPR013106">
    <property type="entry name" value="Ig_V-set"/>
</dbReference>
<dbReference type="FunCoup" id="A0A3Q3FKX2">
    <property type="interactions" value="35"/>
</dbReference>
<dbReference type="Pfam" id="PF07686">
    <property type="entry name" value="V-set"/>
    <property type="match status" value="1"/>
</dbReference>
<name>A0A3Q3FKX2_9LABR</name>
<dbReference type="PANTHER" id="PTHR19433:SF111">
    <property type="entry name" value="T CELL RECEPTOR ALPHA VARIABLE 4"/>
    <property type="match status" value="1"/>
</dbReference>
<evidence type="ECO:0000256" key="2">
    <source>
        <dbReference type="ARBA" id="ARBA00022475"/>
    </source>
</evidence>
<keyword evidence="4" id="KW-0391">Immunity</keyword>
<dbReference type="GO" id="GO:0005886">
    <property type="term" value="C:plasma membrane"/>
    <property type="evidence" value="ECO:0007669"/>
    <property type="project" value="UniProtKB-SubCell"/>
</dbReference>
<dbReference type="Ensembl" id="ENSLBET00000021231.1">
    <property type="protein sequence ID" value="ENSLBEP00000020149.1"/>
    <property type="gene ID" value="ENSLBEG00000015427.1"/>
</dbReference>
<evidence type="ECO:0000259" key="9">
    <source>
        <dbReference type="PROSITE" id="PS50835"/>
    </source>
</evidence>
<dbReference type="InterPro" id="IPR007110">
    <property type="entry name" value="Ig-like_dom"/>
</dbReference>
<dbReference type="InterPro" id="IPR052051">
    <property type="entry name" value="TCR_complex_component"/>
</dbReference>
<organism evidence="10 11">
    <name type="scientific">Labrus bergylta</name>
    <name type="common">ballan wrasse</name>
    <dbReference type="NCBI Taxonomy" id="56723"/>
    <lineage>
        <taxon>Eukaryota</taxon>
        <taxon>Metazoa</taxon>
        <taxon>Chordata</taxon>
        <taxon>Craniata</taxon>
        <taxon>Vertebrata</taxon>
        <taxon>Euteleostomi</taxon>
        <taxon>Actinopterygii</taxon>
        <taxon>Neopterygii</taxon>
        <taxon>Teleostei</taxon>
        <taxon>Neoteleostei</taxon>
        <taxon>Acanthomorphata</taxon>
        <taxon>Eupercaria</taxon>
        <taxon>Labriformes</taxon>
        <taxon>Labridae</taxon>
        <taxon>Labrus</taxon>
    </lineage>
</organism>
<dbReference type="GO" id="GO:0009617">
    <property type="term" value="P:response to bacterium"/>
    <property type="evidence" value="ECO:0007669"/>
    <property type="project" value="TreeGrafter"/>
</dbReference>
<evidence type="ECO:0000256" key="1">
    <source>
        <dbReference type="ARBA" id="ARBA00004236"/>
    </source>
</evidence>
<evidence type="ECO:0000313" key="11">
    <source>
        <dbReference type="Proteomes" id="UP000261660"/>
    </source>
</evidence>
<proteinExistence type="predicted"/>
<feature type="transmembrane region" description="Helical" evidence="8">
    <location>
        <begin position="159"/>
        <end position="182"/>
    </location>
</feature>
<dbReference type="InterPro" id="IPR013783">
    <property type="entry name" value="Ig-like_fold"/>
</dbReference>
<keyword evidence="8" id="KW-0812">Transmembrane</keyword>
<keyword evidence="7" id="KW-0325">Glycoprotein</keyword>
<dbReference type="GeneTree" id="ENSGT00940000177620"/>
<evidence type="ECO:0000256" key="4">
    <source>
        <dbReference type="ARBA" id="ARBA00022859"/>
    </source>
</evidence>
<keyword evidence="2" id="KW-1003">Cell membrane</keyword>
<evidence type="ECO:0000256" key="8">
    <source>
        <dbReference type="SAM" id="Phobius"/>
    </source>
</evidence>
<comment type="subcellular location">
    <subcellularLocation>
        <location evidence="1">Cell membrane</location>
    </subcellularLocation>
</comment>
<dbReference type="InterPro" id="IPR036179">
    <property type="entry name" value="Ig-like_dom_sf"/>
</dbReference>
<dbReference type="PANTHER" id="PTHR19433">
    <property type="entry name" value="T-CELL RECEPTOR ALPHA CHAIN V REGION-RELATED"/>
    <property type="match status" value="1"/>
</dbReference>
<keyword evidence="5 8" id="KW-0472">Membrane</keyword>
<keyword evidence="6" id="KW-1015">Disulfide bond</keyword>